<dbReference type="GO" id="GO:0034605">
    <property type="term" value="P:cellular response to heat"/>
    <property type="evidence" value="ECO:0007669"/>
    <property type="project" value="TreeGrafter"/>
</dbReference>
<dbReference type="OrthoDB" id="9803641at2"/>
<evidence type="ECO:0000259" key="4">
    <source>
        <dbReference type="SMART" id="SM00382"/>
    </source>
</evidence>
<keyword evidence="5" id="KW-0378">Hydrolase</keyword>
<keyword evidence="2" id="KW-0547">Nucleotide-binding</keyword>
<reference evidence="5 8" key="2">
    <citation type="submission" date="2018-06" db="EMBL/GenBank/DDBJ databases">
        <authorList>
            <consortium name="Pathogen Informatics"/>
            <person name="Doyle S."/>
        </authorList>
    </citation>
    <scope>NUCLEOTIDE SEQUENCE [LARGE SCALE GENOMIC DNA]</scope>
    <source>
        <strain evidence="5 8">NCTC12714</strain>
    </source>
</reference>
<dbReference type="Gene3D" id="3.40.50.300">
    <property type="entry name" value="P-loop containing nucleotide triphosphate hydrolases"/>
    <property type="match status" value="1"/>
</dbReference>
<dbReference type="PANTHER" id="PTHR11638">
    <property type="entry name" value="ATP-DEPENDENT CLP PROTEASE"/>
    <property type="match status" value="1"/>
</dbReference>
<name>A0A377PVL8_9HELI</name>
<dbReference type="Proteomes" id="UP000029922">
    <property type="component" value="Unassembled WGS sequence"/>
</dbReference>
<evidence type="ECO:0000313" key="6">
    <source>
        <dbReference type="EMBL" id="TLE01672.1"/>
    </source>
</evidence>
<evidence type="ECO:0000313" key="5">
    <source>
        <dbReference type="EMBL" id="STQ86301.1"/>
    </source>
</evidence>
<dbReference type="GO" id="GO:0005737">
    <property type="term" value="C:cytoplasm"/>
    <property type="evidence" value="ECO:0007669"/>
    <property type="project" value="TreeGrafter"/>
</dbReference>
<dbReference type="InterPro" id="IPR050130">
    <property type="entry name" value="ClpA_ClpB"/>
</dbReference>
<gene>
    <name evidence="5" type="primary">clpA_1</name>
    <name evidence="6" type="ORF">LS73_000620</name>
    <name evidence="5" type="ORF">NCTC12714_01106</name>
</gene>
<dbReference type="RefSeq" id="WP_081955651.1">
    <property type="nucleotide sequence ID" value="NZ_FZML01000010.1"/>
</dbReference>
<dbReference type="InterPro" id="IPR003959">
    <property type="entry name" value="ATPase_AAA_core"/>
</dbReference>
<dbReference type="SUPFAM" id="SSF52540">
    <property type="entry name" value="P-loop containing nucleoside triphosphate hydrolases"/>
    <property type="match status" value="1"/>
</dbReference>
<reference evidence="6 7" key="1">
    <citation type="journal article" date="2014" name="Genome Announc.">
        <title>Draft genome sequences of eight enterohepatic helicobacter species isolated from both laboratory and wild rodents.</title>
        <authorList>
            <person name="Sheh A."/>
            <person name="Shen Z."/>
            <person name="Fox J.G."/>
        </authorList>
    </citation>
    <scope>NUCLEOTIDE SEQUENCE [LARGE SCALE GENOMIC DNA]</scope>
    <source>
        <strain evidence="6 7">ST1</strain>
    </source>
</reference>
<dbReference type="InterPro" id="IPR003593">
    <property type="entry name" value="AAA+_ATPase"/>
</dbReference>
<organism evidence="5 8">
    <name type="scientific">Helicobacter muridarum</name>
    <dbReference type="NCBI Taxonomy" id="216"/>
    <lineage>
        <taxon>Bacteria</taxon>
        <taxon>Pseudomonadati</taxon>
        <taxon>Campylobacterota</taxon>
        <taxon>Epsilonproteobacteria</taxon>
        <taxon>Campylobacterales</taxon>
        <taxon>Helicobacteraceae</taxon>
        <taxon>Helicobacter</taxon>
    </lineage>
</organism>
<evidence type="ECO:0000256" key="1">
    <source>
        <dbReference type="ARBA" id="ARBA00017574"/>
    </source>
</evidence>
<protein>
    <recommendedName>
        <fullName evidence="1">Chaperone protein ClpB</fullName>
    </recommendedName>
</protein>
<dbReference type="GO" id="GO:0016887">
    <property type="term" value="F:ATP hydrolysis activity"/>
    <property type="evidence" value="ECO:0007669"/>
    <property type="project" value="InterPro"/>
</dbReference>
<dbReference type="SMART" id="SM00382">
    <property type="entry name" value="AAA"/>
    <property type="match status" value="1"/>
</dbReference>
<dbReference type="Proteomes" id="UP000255139">
    <property type="component" value="Unassembled WGS sequence"/>
</dbReference>
<keyword evidence="8" id="KW-1185">Reference proteome</keyword>
<dbReference type="InterPro" id="IPR027417">
    <property type="entry name" value="P-loop_NTPase"/>
</dbReference>
<proteinExistence type="predicted"/>
<dbReference type="AlphaFoldDB" id="A0A377PVL8"/>
<dbReference type="GO" id="GO:0005524">
    <property type="term" value="F:ATP binding"/>
    <property type="evidence" value="ECO:0007669"/>
    <property type="project" value="UniProtKB-KW"/>
</dbReference>
<dbReference type="PRINTS" id="PR00300">
    <property type="entry name" value="CLPPROTEASEA"/>
</dbReference>
<dbReference type="GO" id="GO:0006508">
    <property type="term" value="P:proteolysis"/>
    <property type="evidence" value="ECO:0007669"/>
    <property type="project" value="UniProtKB-KW"/>
</dbReference>
<evidence type="ECO:0000313" key="8">
    <source>
        <dbReference type="Proteomes" id="UP000255139"/>
    </source>
</evidence>
<sequence length="342" mass="38862">MPFITDRLESLQRQQESIDSKEISKKELVNEPTQKSFVSRFSYQLQDVMNFLKANIIGQDEALKSIEKILKVVKAELNDSKRPLAVALLLGPTGVGKTSTAKLLAQALSRNEDNFCRIDMNTLAQEHYAASLIGAPPGYVGSKEGNTLFSAQNIAGTYSVPSVVLFDEIEKANQNVLLSLLEVLDSGELTLTSGVKKINFRNAIIIMTSNLGAKEVFNYRKKHGNPDYRREKKIIKKKLEENFLPEFINRIDYILYYQSIEKTQLEQIINLELQTLKSKGLGDIIISKKVMKKLIDSYNFVYGVRDIKRMFYNDILPLIADRILNDEQVSIIDIQDCKFVIR</sequence>
<evidence type="ECO:0000256" key="3">
    <source>
        <dbReference type="ARBA" id="ARBA00022840"/>
    </source>
</evidence>
<dbReference type="CDD" id="cd19499">
    <property type="entry name" value="RecA-like_ClpB_Hsp104-like"/>
    <property type="match status" value="1"/>
</dbReference>
<dbReference type="InterPro" id="IPR001270">
    <property type="entry name" value="ClpA/B"/>
</dbReference>
<dbReference type="EMBL" id="UGJE01000002">
    <property type="protein sequence ID" value="STQ86301.1"/>
    <property type="molecule type" value="Genomic_DNA"/>
</dbReference>
<evidence type="ECO:0000256" key="2">
    <source>
        <dbReference type="ARBA" id="ARBA00022741"/>
    </source>
</evidence>
<evidence type="ECO:0000313" key="7">
    <source>
        <dbReference type="Proteomes" id="UP000029922"/>
    </source>
</evidence>
<keyword evidence="3 6" id="KW-0067">ATP-binding</keyword>
<dbReference type="Pfam" id="PF07724">
    <property type="entry name" value="AAA_2"/>
    <property type="match status" value="1"/>
</dbReference>
<dbReference type="EMBL" id="JRPD02000001">
    <property type="protein sequence ID" value="TLE01672.1"/>
    <property type="molecule type" value="Genomic_DNA"/>
</dbReference>
<accession>A0A377PVL8</accession>
<dbReference type="GO" id="GO:0008233">
    <property type="term" value="F:peptidase activity"/>
    <property type="evidence" value="ECO:0007669"/>
    <property type="project" value="UniProtKB-KW"/>
</dbReference>
<dbReference type="PANTHER" id="PTHR11638:SF18">
    <property type="entry name" value="HEAT SHOCK PROTEIN 104"/>
    <property type="match status" value="1"/>
</dbReference>
<feature type="domain" description="AAA+ ATPase" evidence="4">
    <location>
        <begin position="83"/>
        <end position="227"/>
    </location>
</feature>
<keyword evidence="5" id="KW-0645">Protease</keyword>
<dbReference type="STRING" id="216.LS73_08910"/>